<reference evidence="10 11" key="2">
    <citation type="submission" date="2024-10" db="EMBL/GenBank/DDBJ databases">
        <authorList>
            <person name="Ryan C."/>
        </authorList>
    </citation>
    <scope>NUCLEOTIDE SEQUENCE [LARGE SCALE GENOMIC DNA]</scope>
</reference>
<name>A0ABC9E765_9POAL</name>
<dbReference type="SUPFAM" id="SSF57850">
    <property type="entry name" value="RING/U-box"/>
    <property type="match status" value="1"/>
</dbReference>
<dbReference type="GO" id="GO:0008270">
    <property type="term" value="F:zinc ion binding"/>
    <property type="evidence" value="ECO:0007669"/>
    <property type="project" value="UniProtKB-KW"/>
</dbReference>
<protein>
    <recommendedName>
        <fullName evidence="2">RING-type E3 ubiquitin transferase</fullName>
        <ecNumber evidence="2">2.3.2.27</ecNumber>
    </recommendedName>
</protein>
<keyword evidence="8" id="KW-0812">Transmembrane</keyword>
<comment type="similarity">
    <text evidence="6">Belongs to the RING-type zinc finger family. ATL subfamily.</text>
</comment>
<evidence type="ECO:0000313" key="10">
    <source>
        <dbReference type="EMBL" id="CAL5052259.1"/>
    </source>
</evidence>
<dbReference type="EC" id="2.3.2.27" evidence="2"/>
<dbReference type="PANTHER" id="PTHR14155:SF499">
    <property type="entry name" value="RING-TYPE DOMAIN-CONTAINING PROTEIN"/>
    <property type="match status" value="1"/>
</dbReference>
<keyword evidence="5" id="KW-0862">Zinc</keyword>
<keyword evidence="8" id="KW-1133">Transmembrane helix</keyword>
<dbReference type="InterPro" id="IPR001841">
    <property type="entry name" value="Znf_RING"/>
</dbReference>
<evidence type="ECO:0000256" key="6">
    <source>
        <dbReference type="ARBA" id="ARBA00024209"/>
    </source>
</evidence>
<accession>A0ABC9E765</accession>
<proteinExistence type="inferred from homology"/>
<reference evidence="11" key="1">
    <citation type="submission" date="2024-06" db="EMBL/GenBank/DDBJ databases">
        <authorList>
            <person name="Ryan C."/>
        </authorList>
    </citation>
    <scope>NUCLEOTIDE SEQUENCE [LARGE SCALE GENOMIC DNA]</scope>
</reference>
<feature type="transmembrane region" description="Helical" evidence="8">
    <location>
        <begin position="7"/>
        <end position="24"/>
    </location>
</feature>
<dbReference type="SMART" id="SM00184">
    <property type="entry name" value="RING"/>
    <property type="match status" value="1"/>
</dbReference>
<keyword evidence="8" id="KW-0472">Membrane</keyword>
<feature type="domain" description="RING-type" evidence="9">
    <location>
        <begin position="84"/>
        <end position="126"/>
    </location>
</feature>
<comment type="catalytic activity">
    <reaction evidence="1">
        <text>S-ubiquitinyl-[E2 ubiquitin-conjugating enzyme]-L-cysteine + [acceptor protein]-L-lysine = [E2 ubiquitin-conjugating enzyme]-L-cysteine + N(6)-ubiquitinyl-[acceptor protein]-L-lysine.</text>
        <dbReference type="EC" id="2.3.2.27"/>
    </reaction>
</comment>
<evidence type="ECO:0000256" key="5">
    <source>
        <dbReference type="ARBA" id="ARBA00022833"/>
    </source>
</evidence>
<evidence type="ECO:0000256" key="3">
    <source>
        <dbReference type="ARBA" id="ARBA00022723"/>
    </source>
</evidence>
<evidence type="ECO:0000313" key="11">
    <source>
        <dbReference type="Proteomes" id="UP001497457"/>
    </source>
</evidence>
<dbReference type="Pfam" id="PF13639">
    <property type="entry name" value="zf-RING_2"/>
    <property type="match status" value="1"/>
</dbReference>
<dbReference type="GO" id="GO:0061630">
    <property type="term" value="F:ubiquitin protein ligase activity"/>
    <property type="evidence" value="ECO:0007669"/>
    <property type="project" value="UniProtKB-EC"/>
</dbReference>
<keyword evidence="11" id="KW-1185">Reference proteome</keyword>
<dbReference type="PROSITE" id="PS50089">
    <property type="entry name" value="ZF_RING_2"/>
    <property type="match status" value="1"/>
</dbReference>
<dbReference type="Gene3D" id="3.30.40.10">
    <property type="entry name" value="Zinc/RING finger domain, C3HC4 (zinc finger)"/>
    <property type="match status" value="1"/>
</dbReference>
<evidence type="ECO:0000259" key="9">
    <source>
        <dbReference type="PROSITE" id="PS50089"/>
    </source>
</evidence>
<evidence type="ECO:0000256" key="1">
    <source>
        <dbReference type="ARBA" id="ARBA00000900"/>
    </source>
</evidence>
<sequence length="148" mass="14956">MNGTAELWVIFIGTMLFTAVLLATKRSCGCGDPPPPLSPEESQRAALAALEPPVAKVAAAAAAAAALPRFPYAHQGRASETVVCAICLEALRDGEACSEVPACRHVFHGDCVAAWARSKGSCPLCRAKIAPGSGGGGAAAAVAPDDMV</sequence>
<evidence type="ECO:0000256" key="2">
    <source>
        <dbReference type="ARBA" id="ARBA00012483"/>
    </source>
</evidence>
<evidence type="ECO:0000256" key="7">
    <source>
        <dbReference type="PROSITE-ProRule" id="PRU00175"/>
    </source>
</evidence>
<dbReference type="InterPro" id="IPR053238">
    <property type="entry name" value="RING-H2_zinc_finger"/>
</dbReference>
<keyword evidence="4 7" id="KW-0863">Zinc-finger</keyword>
<keyword evidence="3" id="KW-0479">Metal-binding</keyword>
<dbReference type="Proteomes" id="UP001497457">
    <property type="component" value="Chromosome 36b"/>
</dbReference>
<dbReference type="InterPro" id="IPR013083">
    <property type="entry name" value="Znf_RING/FYVE/PHD"/>
</dbReference>
<evidence type="ECO:0000256" key="8">
    <source>
        <dbReference type="SAM" id="Phobius"/>
    </source>
</evidence>
<evidence type="ECO:0000256" key="4">
    <source>
        <dbReference type="ARBA" id="ARBA00022771"/>
    </source>
</evidence>
<dbReference type="EMBL" id="OZ075146">
    <property type="protein sequence ID" value="CAL5052259.1"/>
    <property type="molecule type" value="Genomic_DNA"/>
</dbReference>
<organism evidence="10 11">
    <name type="scientific">Urochloa decumbens</name>
    <dbReference type="NCBI Taxonomy" id="240449"/>
    <lineage>
        <taxon>Eukaryota</taxon>
        <taxon>Viridiplantae</taxon>
        <taxon>Streptophyta</taxon>
        <taxon>Embryophyta</taxon>
        <taxon>Tracheophyta</taxon>
        <taxon>Spermatophyta</taxon>
        <taxon>Magnoliopsida</taxon>
        <taxon>Liliopsida</taxon>
        <taxon>Poales</taxon>
        <taxon>Poaceae</taxon>
        <taxon>PACMAD clade</taxon>
        <taxon>Panicoideae</taxon>
        <taxon>Panicodae</taxon>
        <taxon>Paniceae</taxon>
        <taxon>Melinidinae</taxon>
        <taxon>Urochloa</taxon>
    </lineage>
</organism>
<gene>
    <name evidence="10" type="ORF">URODEC1_LOCUS92613</name>
</gene>
<dbReference type="PANTHER" id="PTHR14155">
    <property type="entry name" value="RING FINGER DOMAIN-CONTAINING"/>
    <property type="match status" value="1"/>
</dbReference>
<dbReference type="AlphaFoldDB" id="A0ABC9E765"/>